<dbReference type="PANTHER" id="PTHR10057">
    <property type="entry name" value="PERIPHERAL-TYPE BENZODIAZEPINE RECEPTOR"/>
    <property type="match status" value="1"/>
</dbReference>
<dbReference type="Pfam" id="PF03073">
    <property type="entry name" value="TspO_MBR"/>
    <property type="match status" value="1"/>
</dbReference>
<organism evidence="7">
    <name type="scientific">human gut metagenome</name>
    <dbReference type="NCBI Taxonomy" id="408170"/>
    <lineage>
        <taxon>unclassified sequences</taxon>
        <taxon>metagenomes</taxon>
        <taxon>organismal metagenomes</taxon>
    </lineage>
</organism>
<dbReference type="EMBL" id="AJWY01006985">
    <property type="protein sequence ID" value="EKC65323.1"/>
    <property type="molecule type" value="Genomic_DNA"/>
</dbReference>
<name>K1T6S9_9ZZZZ</name>
<evidence type="ECO:0000256" key="3">
    <source>
        <dbReference type="ARBA" id="ARBA00022692"/>
    </source>
</evidence>
<dbReference type="GO" id="GO:0033013">
    <property type="term" value="P:tetrapyrrole metabolic process"/>
    <property type="evidence" value="ECO:0007669"/>
    <property type="project" value="UniProtKB-ARBA"/>
</dbReference>
<sequence length="194" mass="22141">MKKIAAYLIPVLACFAVGISASFFQASSIAEWYPTLTKPALTPPNIVFPIAWSVLYLCMGLSLGRLIVRRQHKGIIRLWVLQLIANFLWSILFFTLRNPLAGFIDIVLLNILVGLYIFAASRRDRAAAWLFVPYLLWTLFAAYLNGYILLHGTPAAAPTTIQTESLTISKPKQKELWFNKMPNFRIRRKRSLRK</sequence>
<evidence type="ECO:0000256" key="1">
    <source>
        <dbReference type="ARBA" id="ARBA00004141"/>
    </source>
</evidence>
<feature type="transmembrane region" description="Helical" evidence="6">
    <location>
        <begin position="100"/>
        <end position="119"/>
    </location>
</feature>
<keyword evidence="4 6" id="KW-1133">Transmembrane helix</keyword>
<comment type="subcellular location">
    <subcellularLocation>
        <location evidence="1">Membrane</location>
        <topology evidence="1">Multi-pass membrane protein</topology>
    </subcellularLocation>
</comment>
<proteinExistence type="inferred from homology"/>
<dbReference type="InterPro" id="IPR038330">
    <property type="entry name" value="TspO/MBR-related_sf"/>
</dbReference>
<evidence type="ECO:0000256" key="4">
    <source>
        <dbReference type="ARBA" id="ARBA00022989"/>
    </source>
</evidence>
<dbReference type="PANTHER" id="PTHR10057:SF0">
    <property type="entry name" value="TRANSLOCATOR PROTEIN"/>
    <property type="match status" value="1"/>
</dbReference>
<dbReference type="FunFam" id="1.20.1260.100:FF:000001">
    <property type="entry name" value="translocator protein 2"/>
    <property type="match status" value="1"/>
</dbReference>
<dbReference type="AlphaFoldDB" id="K1T6S9"/>
<gene>
    <name evidence="7" type="ORF">LEA_10388</name>
</gene>
<reference evidence="7" key="1">
    <citation type="journal article" date="2013" name="Environ. Microbiol.">
        <title>Microbiota from the distal guts of lean and obese adolescents exhibit partial functional redundancy besides clear differences in community structure.</title>
        <authorList>
            <person name="Ferrer M."/>
            <person name="Ruiz A."/>
            <person name="Lanza F."/>
            <person name="Haange S.B."/>
            <person name="Oberbach A."/>
            <person name="Till H."/>
            <person name="Bargiela R."/>
            <person name="Campoy C."/>
            <person name="Segura M.T."/>
            <person name="Richter M."/>
            <person name="von Bergen M."/>
            <person name="Seifert J."/>
            <person name="Suarez A."/>
        </authorList>
    </citation>
    <scope>NUCLEOTIDE SEQUENCE</scope>
</reference>
<feature type="transmembrane region" description="Helical" evidence="6">
    <location>
        <begin position="46"/>
        <end position="68"/>
    </location>
</feature>
<protein>
    <submittedName>
        <fullName evidence="7">TspO/MBR-related protein</fullName>
    </submittedName>
</protein>
<dbReference type="Gene3D" id="1.20.1260.100">
    <property type="entry name" value="TspO/MBR protein"/>
    <property type="match status" value="1"/>
</dbReference>
<accession>K1T6S9</accession>
<dbReference type="GO" id="GO:0016020">
    <property type="term" value="C:membrane"/>
    <property type="evidence" value="ECO:0007669"/>
    <property type="project" value="UniProtKB-SubCell"/>
</dbReference>
<evidence type="ECO:0000313" key="7">
    <source>
        <dbReference type="EMBL" id="EKC65323.1"/>
    </source>
</evidence>
<feature type="transmembrane region" description="Helical" evidence="6">
    <location>
        <begin position="126"/>
        <end position="144"/>
    </location>
</feature>
<evidence type="ECO:0000256" key="6">
    <source>
        <dbReference type="SAM" id="Phobius"/>
    </source>
</evidence>
<comment type="similarity">
    <text evidence="2">Belongs to the TspO/BZRP family.</text>
</comment>
<keyword evidence="5 6" id="KW-0472">Membrane</keyword>
<dbReference type="CDD" id="cd15904">
    <property type="entry name" value="TSPO_MBR"/>
    <property type="match status" value="1"/>
</dbReference>
<keyword evidence="3 6" id="KW-0812">Transmembrane</keyword>
<feature type="transmembrane region" description="Helical" evidence="6">
    <location>
        <begin position="75"/>
        <end position="94"/>
    </location>
</feature>
<dbReference type="InterPro" id="IPR004307">
    <property type="entry name" value="TspO_MBR"/>
</dbReference>
<evidence type="ECO:0000256" key="2">
    <source>
        <dbReference type="ARBA" id="ARBA00007524"/>
    </source>
</evidence>
<evidence type="ECO:0000256" key="5">
    <source>
        <dbReference type="ARBA" id="ARBA00023136"/>
    </source>
</evidence>
<comment type="caution">
    <text evidence="7">The sequence shown here is derived from an EMBL/GenBank/DDBJ whole genome shotgun (WGS) entry which is preliminary data.</text>
</comment>